<name>A0A940WM90_9ACTN</name>
<proteinExistence type="predicted"/>
<keyword evidence="2" id="KW-1185">Reference proteome</keyword>
<sequence>MTDGPYFEAKEFVGSYFVVEVADDRRVMEIV</sequence>
<dbReference type="RefSeq" id="WP_210157739.1">
    <property type="nucleotide sequence ID" value="NZ_JAFCNB010000012.1"/>
</dbReference>
<reference evidence="1" key="1">
    <citation type="submission" date="2021-02" db="EMBL/GenBank/DDBJ databases">
        <title>Draft genome sequence of Microbispora sp. RL4-1S isolated from rice leaves in Thailand.</title>
        <authorList>
            <person name="Muangham S."/>
            <person name="Duangmal K."/>
        </authorList>
    </citation>
    <scope>NUCLEOTIDE SEQUENCE</scope>
    <source>
        <strain evidence="1">RL4-1S</strain>
    </source>
</reference>
<accession>A0A940WM90</accession>
<dbReference type="Proteomes" id="UP000674234">
    <property type="component" value="Unassembled WGS sequence"/>
</dbReference>
<gene>
    <name evidence="1" type="ORF">JOL79_21850</name>
</gene>
<dbReference type="Gene3D" id="3.30.70.1060">
    <property type="entry name" value="Dimeric alpha+beta barrel"/>
    <property type="match status" value="1"/>
</dbReference>
<evidence type="ECO:0000313" key="1">
    <source>
        <dbReference type="EMBL" id="MBP2706457.1"/>
    </source>
</evidence>
<dbReference type="AlphaFoldDB" id="A0A940WM90"/>
<dbReference type="InterPro" id="IPR011008">
    <property type="entry name" value="Dimeric_a/b-barrel"/>
</dbReference>
<comment type="caution">
    <text evidence="1">The sequence shown here is derived from an EMBL/GenBank/DDBJ whole genome shotgun (WGS) entry which is preliminary data.</text>
</comment>
<dbReference type="EMBL" id="JAFCNB010000012">
    <property type="protein sequence ID" value="MBP2706457.1"/>
    <property type="molecule type" value="Genomic_DNA"/>
</dbReference>
<dbReference type="SUPFAM" id="SSF54909">
    <property type="entry name" value="Dimeric alpha+beta barrel"/>
    <property type="match status" value="1"/>
</dbReference>
<organism evidence="1 2">
    <name type="scientific">Microbispora oryzae</name>
    <dbReference type="NCBI Taxonomy" id="2806554"/>
    <lineage>
        <taxon>Bacteria</taxon>
        <taxon>Bacillati</taxon>
        <taxon>Actinomycetota</taxon>
        <taxon>Actinomycetes</taxon>
        <taxon>Streptosporangiales</taxon>
        <taxon>Streptosporangiaceae</taxon>
        <taxon>Microbispora</taxon>
    </lineage>
</organism>
<protein>
    <submittedName>
        <fullName evidence="1">Uncharacterized protein</fullName>
    </submittedName>
</protein>
<evidence type="ECO:0000313" key="2">
    <source>
        <dbReference type="Proteomes" id="UP000674234"/>
    </source>
</evidence>